<dbReference type="Pfam" id="PF01321">
    <property type="entry name" value="Creatinase_N"/>
    <property type="match status" value="1"/>
</dbReference>
<accession>A0A643K1V5</accession>
<dbReference type="InterPro" id="IPR000994">
    <property type="entry name" value="Pept_M24"/>
</dbReference>
<dbReference type="Gene3D" id="3.40.350.10">
    <property type="entry name" value="Creatinase/prolidase N-terminal domain"/>
    <property type="match status" value="1"/>
</dbReference>
<dbReference type="InterPro" id="IPR029149">
    <property type="entry name" value="Creatin/AminoP/Spt16_N"/>
</dbReference>
<evidence type="ECO:0000256" key="3">
    <source>
        <dbReference type="RuleBase" id="RU000590"/>
    </source>
</evidence>
<dbReference type="GO" id="GO:0004177">
    <property type="term" value="F:aminopeptidase activity"/>
    <property type="evidence" value="ECO:0007669"/>
    <property type="project" value="UniProtKB-KW"/>
</dbReference>
<dbReference type="InterPro" id="IPR036005">
    <property type="entry name" value="Creatinase/aminopeptidase-like"/>
</dbReference>
<dbReference type="Pfam" id="PF00557">
    <property type="entry name" value="Peptidase_M24"/>
    <property type="match status" value="1"/>
</dbReference>
<dbReference type="InterPro" id="IPR001131">
    <property type="entry name" value="Peptidase_M24B_aminopep-P_CS"/>
</dbReference>
<dbReference type="EMBL" id="VZUS01000001">
    <property type="protein sequence ID" value="KAB1188627.1"/>
    <property type="molecule type" value="Genomic_DNA"/>
</dbReference>
<protein>
    <submittedName>
        <fullName evidence="6">Aminopeptidase P family protein</fullName>
    </submittedName>
</protein>
<comment type="similarity">
    <text evidence="3">Belongs to the peptidase M24B family.</text>
</comment>
<dbReference type="Gene3D" id="3.90.230.10">
    <property type="entry name" value="Creatinase/methionine aminopeptidase superfamily"/>
    <property type="match status" value="1"/>
</dbReference>
<evidence type="ECO:0000313" key="6">
    <source>
        <dbReference type="EMBL" id="KAB1188627.1"/>
    </source>
</evidence>
<evidence type="ECO:0000256" key="2">
    <source>
        <dbReference type="ARBA" id="ARBA00022801"/>
    </source>
</evidence>
<evidence type="ECO:0000259" key="5">
    <source>
        <dbReference type="Pfam" id="PF01321"/>
    </source>
</evidence>
<dbReference type="SUPFAM" id="SSF55920">
    <property type="entry name" value="Creatinase/aminopeptidase"/>
    <property type="match status" value="1"/>
</dbReference>
<evidence type="ECO:0000259" key="4">
    <source>
        <dbReference type="Pfam" id="PF00557"/>
    </source>
</evidence>
<feature type="domain" description="Peptidase M24" evidence="4">
    <location>
        <begin position="152"/>
        <end position="375"/>
    </location>
</feature>
<feature type="domain" description="Creatinase N-terminal" evidence="5">
    <location>
        <begin position="16"/>
        <end position="125"/>
    </location>
</feature>
<dbReference type="InterPro" id="IPR050659">
    <property type="entry name" value="Peptidase_M24B"/>
</dbReference>
<organism evidence="6">
    <name type="scientific">Haloferax sp. CBA1149</name>
    <dbReference type="NCBI Taxonomy" id="2650753"/>
    <lineage>
        <taxon>Archaea</taxon>
        <taxon>Methanobacteriati</taxon>
        <taxon>Methanobacteriota</taxon>
        <taxon>Stenosarchaea group</taxon>
        <taxon>Halobacteria</taxon>
        <taxon>Halobacteriales</taxon>
        <taxon>Haloferacaceae</taxon>
        <taxon>Haloferax</taxon>
    </lineage>
</organism>
<evidence type="ECO:0000256" key="1">
    <source>
        <dbReference type="ARBA" id="ARBA00022723"/>
    </source>
</evidence>
<comment type="caution">
    <text evidence="6">The sequence shown here is derived from an EMBL/GenBank/DDBJ whole genome shotgun (WGS) entry which is preliminary data.</text>
</comment>
<gene>
    <name evidence="6" type="ORF">Hfx1149_11505</name>
</gene>
<sequence length="391" mass="42518">MEPDFSPLAEFLGDDFDGYLISADGSDSNQLYLSGFDAPDPYTTLYTPEGTHLLVSTLEYGRAKKESRADTVSRLSDYDYMEKYTEYGPVVGKAKVLAEFLADHDVASLAAPDDFPLATADALRDEGVSIEGETDDVLTTIRAVKDDDEIDHIHDAQKATQASMHAAEDLIRAADVADDGTLRYEGEPLTSERVKEEIEVTLLRHGCALNETIVACGADAADPHNRGSGPLSANEAIIIDIFPRNKATKYNGDMTRTFVKGEPTEEVREWFDLTEEAFNAALDAVEPGATGEDVHDAVCDVYEAAGENTLRADQSAETGFIHSTGHGVGLDVHELPRVSQNGEELKPGHVITIEPGLYDPEIGGVRIEDMVVVTEDGYENLTDYPVELVVE</sequence>
<dbReference type="RefSeq" id="WP_151138582.1">
    <property type="nucleotide sequence ID" value="NZ_VZUS01000001.1"/>
</dbReference>
<keyword evidence="2" id="KW-0378">Hydrolase</keyword>
<keyword evidence="1 3" id="KW-0479">Metal-binding</keyword>
<keyword evidence="6" id="KW-0645">Protease</keyword>
<dbReference type="PANTHER" id="PTHR46112:SF2">
    <property type="entry name" value="XAA-PRO AMINOPEPTIDASE P-RELATED"/>
    <property type="match status" value="1"/>
</dbReference>
<dbReference type="GO" id="GO:0046872">
    <property type="term" value="F:metal ion binding"/>
    <property type="evidence" value="ECO:0007669"/>
    <property type="project" value="UniProtKB-KW"/>
</dbReference>
<proteinExistence type="inferred from homology"/>
<reference evidence="6" key="1">
    <citation type="submission" date="2019-09" db="EMBL/GenBank/DDBJ databases">
        <title>Genomic analysis of Haloferax sp. CBA1149.</title>
        <authorList>
            <person name="Roh S.W."/>
        </authorList>
    </citation>
    <scope>NUCLEOTIDE SEQUENCE</scope>
    <source>
        <strain evidence="6">CBA1149</strain>
    </source>
</reference>
<dbReference type="PANTHER" id="PTHR46112">
    <property type="entry name" value="AMINOPEPTIDASE"/>
    <property type="match status" value="1"/>
</dbReference>
<dbReference type="InterPro" id="IPR000587">
    <property type="entry name" value="Creatinase_N"/>
</dbReference>
<dbReference type="AlphaFoldDB" id="A0A643K1V5"/>
<dbReference type="PROSITE" id="PS00491">
    <property type="entry name" value="PROLINE_PEPTIDASE"/>
    <property type="match status" value="1"/>
</dbReference>
<keyword evidence="6" id="KW-0031">Aminopeptidase</keyword>
<name>A0A643K1V5_9EURY</name>